<proteinExistence type="predicted"/>
<dbReference type="EMBL" id="CP012159">
    <property type="protein sequence ID" value="AKT39125.1"/>
    <property type="molecule type" value="Genomic_DNA"/>
</dbReference>
<dbReference type="Gene3D" id="3.10.50.40">
    <property type="match status" value="1"/>
</dbReference>
<evidence type="ECO:0000259" key="2">
    <source>
        <dbReference type="PROSITE" id="PS50198"/>
    </source>
</evidence>
<dbReference type="Pfam" id="PF00639">
    <property type="entry name" value="Rotamase"/>
    <property type="match status" value="1"/>
</dbReference>
<name>A0A0K1EE33_CHOCO</name>
<dbReference type="PANTHER" id="PTHR47245:SF2">
    <property type="entry name" value="PEPTIDYL-PROLYL CIS-TRANS ISOMERASE HP_0175-RELATED"/>
    <property type="match status" value="1"/>
</dbReference>
<evidence type="ECO:0000256" key="1">
    <source>
        <dbReference type="PROSITE-ProRule" id="PRU00278"/>
    </source>
</evidence>
<protein>
    <recommendedName>
        <fullName evidence="2">PpiC domain-containing protein</fullName>
    </recommendedName>
</protein>
<dbReference type="GO" id="GO:0003755">
    <property type="term" value="F:peptidyl-prolyl cis-trans isomerase activity"/>
    <property type="evidence" value="ECO:0007669"/>
    <property type="project" value="UniProtKB-KW"/>
</dbReference>
<keyword evidence="1" id="KW-0413">Isomerase</keyword>
<dbReference type="InterPro" id="IPR000297">
    <property type="entry name" value="PPIase_PpiC"/>
</dbReference>
<dbReference type="Proteomes" id="UP000067626">
    <property type="component" value="Chromosome"/>
</dbReference>
<evidence type="ECO:0000313" key="4">
    <source>
        <dbReference type="Proteomes" id="UP000067626"/>
    </source>
</evidence>
<dbReference type="InterPro" id="IPR050245">
    <property type="entry name" value="PrsA_foldase"/>
</dbReference>
<reference evidence="3 4" key="1">
    <citation type="submission" date="2015-07" db="EMBL/GenBank/DDBJ databases">
        <title>Genome analysis of myxobacterium Chondromyces crocatus Cm c5 reveals a high potential for natural compound synthesis and the genetic basis for the loss of fruiting body formation.</title>
        <authorList>
            <person name="Zaburannyi N."/>
            <person name="Bunk B."/>
            <person name="Maier J."/>
            <person name="Overmann J."/>
            <person name="Mueller R."/>
        </authorList>
    </citation>
    <scope>NUCLEOTIDE SEQUENCE [LARGE SCALE GENOMIC DNA]</scope>
    <source>
        <strain evidence="3 4">Cm c5</strain>
    </source>
</reference>
<feature type="domain" description="PpiC" evidence="2">
    <location>
        <begin position="1"/>
        <end position="75"/>
    </location>
</feature>
<accession>A0A0K1EE33</accession>
<dbReference type="PANTHER" id="PTHR47245">
    <property type="entry name" value="PEPTIDYLPROLYL ISOMERASE"/>
    <property type="match status" value="1"/>
</dbReference>
<evidence type="ECO:0000313" key="3">
    <source>
        <dbReference type="EMBL" id="AKT39125.1"/>
    </source>
</evidence>
<dbReference type="KEGG" id="ccro:CMC5_032720"/>
<gene>
    <name evidence="3" type="ORF">CMC5_032720</name>
</gene>
<dbReference type="AlphaFoldDB" id="A0A0K1EE33"/>
<organism evidence="3 4">
    <name type="scientific">Chondromyces crocatus</name>
    <dbReference type="NCBI Taxonomy" id="52"/>
    <lineage>
        <taxon>Bacteria</taxon>
        <taxon>Pseudomonadati</taxon>
        <taxon>Myxococcota</taxon>
        <taxon>Polyangia</taxon>
        <taxon>Polyangiales</taxon>
        <taxon>Polyangiaceae</taxon>
        <taxon>Chondromyces</taxon>
    </lineage>
</organism>
<keyword evidence="1" id="KW-0697">Rotamase</keyword>
<keyword evidence="4" id="KW-1185">Reference proteome</keyword>
<dbReference type="InterPro" id="IPR046357">
    <property type="entry name" value="PPIase_dom_sf"/>
</dbReference>
<dbReference type="STRING" id="52.CMC5_032720"/>
<dbReference type="PROSITE" id="PS50198">
    <property type="entry name" value="PPIC_PPIASE_2"/>
    <property type="match status" value="1"/>
</dbReference>
<dbReference type="SUPFAM" id="SSF54534">
    <property type="entry name" value="FKBP-like"/>
    <property type="match status" value="1"/>
</dbReference>
<sequence>MLEARGKLQEGADFDALVSDYSDEAGAASRAGSLGSIERGDVLPPFADAAFELEANQVSDVVETKYGFHLILRTE</sequence>